<evidence type="ECO:0000313" key="1">
    <source>
        <dbReference type="EMBL" id="AVX39082.1"/>
    </source>
</evidence>
<dbReference type="Proteomes" id="UP000240908">
    <property type="component" value="Chromosome"/>
</dbReference>
<evidence type="ECO:0000313" key="2">
    <source>
        <dbReference type="Proteomes" id="UP000240908"/>
    </source>
</evidence>
<accession>A0ABM6UW86</accession>
<gene>
    <name evidence="1" type="ORF">DA391_16230</name>
</gene>
<protein>
    <submittedName>
        <fullName evidence="1">Uncharacterized protein</fullName>
    </submittedName>
</protein>
<keyword evidence="2" id="KW-1185">Reference proteome</keyword>
<organism evidence="1 2">
    <name type="scientific">Yersinia massiliensis</name>
    <dbReference type="NCBI Taxonomy" id="419257"/>
    <lineage>
        <taxon>Bacteria</taxon>
        <taxon>Pseudomonadati</taxon>
        <taxon>Pseudomonadota</taxon>
        <taxon>Gammaproteobacteria</taxon>
        <taxon>Enterobacterales</taxon>
        <taxon>Yersiniaceae</taxon>
        <taxon>Yersinia</taxon>
    </lineage>
</organism>
<reference evidence="2" key="1">
    <citation type="journal article" date="2018" name="Genome Announc.">
        <title>First complete genome sequence of Yersinia massiliensis.</title>
        <authorList>
            <person name="Thomas M.C."/>
            <person name="Arling V."/>
            <person name="Goji N."/>
            <person name="Janzen T.W."/>
            <person name="Duceppe M.-O."/>
            <person name="Mathews A."/>
            <person name="Carrillo C."/>
            <person name="Amoako K."/>
        </authorList>
    </citation>
    <scope>NUCLEOTIDE SEQUENCE [LARGE SCALE GENOMIC DNA]</scope>
    <source>
        <strain evidence="2">GTA</strain>
    </source>
</reference>
<dbReference type="EMBL" id="CP028487">
    <property type="protein sequence ID" value="AVX39082.1"/>
    <property type="molecule type" value="Genomic_DNA"/>
</dbReference>
<proteinExistence type="predicted"/>
<dbReference type="RefSeq" id="WP_108087992.1">
    <property type="nucleotide sequence ID" value="NZ_CP028487.1"/>
</dbReference>
<name>A0ABM6UW86_9GAMM</name>
<sequence>MGFCSEMMHWTILSGSVSDFIGAPHWAKRLCVQRGTGQKLWWDGMQKYQDKEQLLDAYTSDFNECVDILAERRLVPINEIRGDYENQP</sequence>